<gene>
    <name evidence="1" type="ordered locus">Vdis_1384</name>
</gene>
<dbReference type="HOGENOM" id="CLU_092686_0_0_2"/>
<dbReference type="SUPFAM" id="SSF46785">
    <property type="entry name" value="Winged helix' DNA-binding domain"/>
    <property type="match status" value="1"/>
</dbReference>
<evidence type="ECO:0000313" key="1">
    <source>
        <dbReference type="EMBL" id="ADN50770.1"/>
    </source>
</evidence>
<dbReference type="GeneID" id="9752317"/>
<dbReference type="AlphaFoldDB" id="E1QSH7"/>
<dbReference type="RefSeq" id="WP_013336495.1">
    <property type="nucleotide sequence ID" value="NC_014537.1"/>
</dbReference>
<dbReference type="InterPro" id="IPR036390">
    <property type="entry name" value="WH_DNA-bd_sf"/>
</dbReference>
<sequence length="235" mass="26166">MITGIDIVHLLILKMILKVIMRAIRDQGAVNGSSLYKLIVDYTGMSVATVYRKIADLMSWGYIIRADKNHYIVTTKGLIALELLCVGGFINDHDLCQDVTFMVGHEWDLDEFGNECINAYFKLLMIKASKDGLDPLHVLPSLGFPKSVLLLIPNDFHNVNRKSILDLLIEELGNEELVMKAQGIIAKALMMLLPTTTLNDGCKAVTVSNRVIALKCKVRGYTLDSRCPFLVKING</sequence>
<dbReference type="eggNOG" id="arCOG00744">
    <property type="taxonomic scope" value="Archaea"/>
</dbReference>
<name>E1QSH7_VULDI</name>
<keyword evidence="2" id="KW-1185">Reference proteome</keyword>
<protein>
    <submittedName>
        <fullName evidence="1">Uncharacterized protein</fullName>
    </submittedName>
</protein>
<dbReference type="Proteomes" id="UP000006681">
    <property type="component" value="Chromosome"/>
</dbReference>
<evidence type="ECO:0000313" key="2">
    <source>
        <dbReference type="Proteomes" id="UP000006681"/>
    </source>
</evidence>
<proteinExistence type="predicted"/>
<dbReference type="STRING" id="572478.Vdis_1384"/>
<dbReference type="EMBL" id="CP002100">
    <property type="protein sequence ID" value="ADN50770.1"/>
    <property type="molecule type" value="Genomic_DNA"/>
</dbReference>
<accession>E1QSH7</accession>
<dbReference type="KEGG" id="vdi:Vdis_1384"/>
<reference evidence="1 2" key="1">
    <citation type="journal article" date="2010" name="Stand. Genomic Sci.">
        <title>Complete genome sequence of Vulcanisaeta distributa type strain (IC-017).</title>
        <authorList>
            <person name="Mavromatis K."/>
            <person name="Sikorski J."/>
            <person name="Pabst E."/>
            <person name="Teshima H."/>
            <person name="Lapidus A."/>
            <person name="Lucas S."/>
            <person name="Nolan M."/>
            <person name="Glavina Del Rio T."/>
            <person name="Cheng J.F."/>
            <person name="Bruce D."/>
            <person name="Goodwin L."/>
            <person name="Pitluck S."/>
            <person name="Liolios K."/>
            <person name="Ivanova N."/>
            <person name="Mikhailova N."/>
            <person name="Pati A."/>
            <person name="Chen A."/>
            <person name="Palaniappan K."/>
            <person name="Land M."/>
            <person name="Hauser L."/>
            <person name="Chang Y.J."/>
            <person name="Jeffries C.D."/>
            <person name="Rohde M."/>
            <person name="Spring S."/>
            <person name="Goker M."/>
            <person name="Wirth R."/>
            <person name="Woyke T."/>
            <person name="Bristow J."/>
            <person name="Eisen J.A."/>
            <person name="Markowitz V."/>
            <person name="Hugenholtz P."/>
            <person name="Klenk H.P."/>
            <person name="Kyrpides N.C."/>
        </authorList>
    </citation>
    <scope>NUCLEOTIDE SEQUENCE [LARGE SCALE GENOMIC DNA]</scope>
    <source>
        <strain evidence="2">DSM 14429 / JCM 11212 / NBRC 100878 / IC-017</strain>
    </source>
</reference>
<reference evidence="2" key="2">
    <citation type="journal article" date="2010" name="Stand. Genomic Sci.">
        <title>Complete genome sequence of Vulcanisaeta distributa type strain (IC-017T).</title>
        <authorList>
            <person name="Mavromatis K."/>
            <person name="Sikorski J."/>
            <person name="Pabst E."/>
            <person name="Teshima H."/>
            <person name="Lapidus A."/>
            <person name="Lucas S."/>
            <person name="Nolan M."/>
            <person name="Glavina Del Rio T."/>
            <person name="Cheng J."/>
            <person name="Bruce D."/>
            <person name="Goodwin L."/>
            <person name="Pitluck S."/>
            <person name="Liolios K."/>
            <person name="Ivanova N."/>
            <person name="Mikhailova N."/>
            <person name="Pati A."/>
            <person name="Chen A."/>
            <person name="Palaniappan K."/>
            <person name="Land M."/>
            <person name="Hauser L."/>
            <person name="Chang Y."/>
            <person name="Jeffries C."/>
            <person name="Rohde M."/>
            <person name="Spring S."/>
            <person name="Goker M."/>
            <person name="Wirth R."/>
            <person name="Woyke T."/>
            <person name="Bristow J."/>
            <person name="Eisen J."/>
            <person name="Markowitz V."/>
            <person name="Hugenholtz P."/>
            <person name="Klenk H."/>
            <person name="Kyrpides N."/>
        </authorList>
    </citation>
    <scope>NUCLEOTIDE SEQUENCE [LARGE SCALE GENOMIC DNA]</scope>
    <source>
        <strain evidence="2">DSM 14429 / JCM 11212 / NBRC 100878 / IC-017</strain>
    </source>
</reference>
<dbReference type="OrthoDB" id="26150at2157"/>
<organism evidence="1 2">
    <name type="scientific">Vulcanisaeta distributa (strain DSM 14429 / JCM 11212 / NBRC 100878 / IC-017)</name>
    <dbReference type="NCBI Taxonomy" id="572478"/>
    <lineage>
        <taxon>Archaea</taxon>
        <taxon>Thermoproteota</taxon>
        <taxon>Thermoprotei</taxon>
        <taxon>Thermoproteales</taxon>
        <taxon>Thermoproteaceae</taxon>
        <taxon>Vulcanisaeta</taxon>
    </lineage>
</organism>